<dbReference type="GO" id="GO:0052925">
    <property type="term" value="F:dol-P-Man:Man(5)GlcNAc(2)-PP-Dol alpha-1,3-mannosyltransferase activity"/>
    <property type="evidence" value="ECO:0007669"/>
    <property type="project" value="UniProtKB-EC"/>
</dbReference>
<feature type="transmembrane region" description="Helical" evidence="11">
    <location>
        <begin position="21"/>
        <end position="42"/>
    </location>
</feature>
<keyword evidence="13" id="KW-1185">Reference proteome</keyword>
<comment type="subcellular location">
    <subcellularLocation>
        <location evidence="1">Endoplasmic reticulum membrane</location>
        <topology evidence="1">Multi-pass membrane protein</topology>
    </subcellularLocation>
</comment>
<evidence type="ECO:0000256" key="6">
    <source>
        <dbReference type="ARBA" id="ARBA00022692"/>
    </source>
</evidence>
<gene>
    <name evidence="12" type="ORF">EVEC_LOCUS2146</name>
</gene>
<feature type="transmembrane region" description="Helical" evidence="11">
    <location>
        <begin position="107"/>
        <end position="125"/>
    </location>
</feature>
<dbReference type="OrthoDB" id="20028at2759"/>
<dbReference type="Pfam" id="PF05208">
    <property type="entry name" value="ALG3"/>
    <property type="match status" value="1"/>
</dbReference>
<evidence type="ECO:0000256" key="3">
    <source>
        <dbReference type="ARBA" id="ARBA00011964"/>
    </source>
</evidence>
<dbReference type="PANTHER" id="PTHR12646:SF0">
    <property type="entry name" value="DOL-P-MAN:MAN(5)GLCNAC(2)-PP-DOL ALPHA-1,3-MANNOSYLTRANSFERASE"/>
    <property type="match status" value="1"/>
</dbReference>
<keyword evidence="9 11" id="KW-0472">Membrane</keyword>
<evidence type="ECO:0000256" key="5">
    <source>
        <dbReference type="ARBA" id="ARBA00022679"/>
    </source>
</evidence>
<evidence type="ECO:0000313" key="12">
    <source>
        <dbReference type="EMBL" id="VDD87003.1"/>
    </source>
</evidence>
<feature type="transmembrane region" description="Helical" evidence="11">
    <location>
        <begin position="131"/>
        <end position="154"/>
    </location>
</feature>
<dbReference type="AlphaFoldDB" id="A0A0N4UY00"/>
<dbReference type="Proteomes" id="UP000274131">
    <property type="component" value="Unassembled WGS sequence"/>
</dbReference>
<feature type="transmembrane region" description="Helical" evidence="11">
    <location>
        <begin position="359"/>
        <end position="380"/>
    </location>
</feature>
<evidence type="ECO:0000256" key="10">
    <source>
        <dbReference type="ARBA" id="ARBA00049506"/>
    </source>
</evidence>
<evidence type="ECO:0000256" key="7">
    <source>
        <dbReference type="ARBA" id="ARBA00022824"/>
    </source>
</evidence>
<evidence type="ECO:0000256" key="4">
    <source>
        <dbReference type="ARBA" id="ARBA00022676"/>
    </source>
</evidence>
<evidence type="ECO:0000256" key="9">
    <source>
        <dbReference type="ARBA" id="ARBA00023136"/>
    </source>
</evidence>
<keyword evidence="4" id="KW-0328">Glycosyltransferase</keyword>
<dbReference type="InterPro" id="IPR007873">
    <property type="entry name" value="Glycosyltransferase_ALG3"/>
</dbReference>
<keyword evidence="8 11" id="KW-1133">Transmembrane helix</keyword>
<dbReference type="EMBL" id="UXUI01007326">
    <property type="protein sequence ID" value="VDD87003.1"/>
    <property type="molecule type" value="Genomic_DNA"/>
</dbReference>
<dbReference type="EC" id="2.4.1.258" evidence="3"/>
<dbReference type="GO" id="GO:0005789">
    <property type="term" value="C:endoplasmic reticulum membrane"/>
    <property type="evidence" value="ECO:0007669"/>
    <property type="project" value="UniProtKB-SubCell"/>
</dbReference>
<sequence length="386" mass="44820">MLGFQMVVREAILSMFTVSQRSFLVVSLLLILGEALLCGWVIDNVKYTEIDWSTYMQQVECFLSGVRNYSQIGGDTGPVVYPAGHIYAYGILYSITSGGKDIRRAQYIFEILYLMTLLLVFRVYYKSKKIPPFVLFFLCCISYRIHSIFLLRLFNDPIAMLFFYVALNFWISRQWIIGCIFYSLAVSIKMNVLLFAPAVFFMLLLYNGVMKTAILLIICGIIQVLLALPFLTFDPISYLSRSFDLGRVFLFKWTVNWRFLPPEVFLSRRFHLSLLGIHFSVLLLFAFFCWFRNVLDILYALFTANLIGIAVARSLHYQFYSWYFHSLPYLLFSTLSYKNLVSLNLCWNSYPSTKLSSGALNVFHLVILVITFVHGCTLWQSKKKEI</sequence>
<reference evidence="14" key="1">
    <citation type="submission" date="2017-02" db="UniProtKB">
        <authorList>
            <consortium name="WormBaseParasite"/>
        </authorList>
    </citation>
    <scope>IDENTIFICATION</scope>
</reference>
<dbReference type="STRING" id="51028.A0A0N4UY00"/>
<evidence type="ECO:0000256" key="8">
    <source>
        <dbReference type="ARBA" id="ARBA00022989"/>
    </source>
</evidence>
<keyword evidence="7" id="KW-0256">Endoplasmic reticulum</keyword>
<evidence type="ECO:0000256" key="11">
    <source>
        <dbReference type="SAM" id="Phobius"/>
    </source>
</evidence>
<proteinExistence type="predicted"/>
<evidence type="ECO:0000313" key="13">
    <source>
        <dbReference type="Proteomes" id="UP000274131"/>
    </source>
</evidence>
<feature type="transmembrane region" description="Helical" evidence="11">
    <location>
        <begin position="270"/>
        <end position="290"/>
    </location>
</feature>
<dbReference type="WBParaSite" id="EVEC_0000243801-mRNA-1">
    <property type="protein sequence ID" value="EVEC_0000243801-mRNA-1"/>
    <property type="gene ID" value="EVEC_0000243801"/>
</dbReference>
<protein>
    <recommendedName>
        <fullName evidence="3">dolichyl-P-Man:Man5GlcNAc2-PP-dolichol alpha-1,3-mannosyltransferase</fullName>
        <ecNumber evidence="3">2.4.1.258</ecNumber>
    </recommendedName>
</protein>
<evidence type="ECO:0000256" key="1">
    <source>
        <dbReference type="ARBA" id="ARBA00004477"/>
    </source>
</evidence>
<evidence type="ECO:0000256" key="2">
    <source>
        <dbReference type="ARBA" id="ARBA00004922"/>
    </source>
</evidence>
<accession>A0A0N4UY00</accession>
<evidence type="ECO:0000313" key="14">
    <source>
        <dbReference type="WBParaSite" id="EVEC_0000243801-mRNA-1"/>
    </source>
</evidence>
<feature type="transmembrane region" description="Helical" evidence="11">
    <location>
        <begin position="297"/>
        <end position="315"/>
    </location>
</feature>
<feature type="transmembrane region" description="Helical" evidence="11">
    <location>
        <begin position="213"/>
        <end position="233"/>
    </location>
</feature>
<dbReference type="PANTHER" id="PTHR12646">
    <property type="entry name" value="NOT56 - RELATED"/>
    <property type="match status" value="1"/>
</dbReference>
<comment type="pathway">
    <text evidence="2">Protein modification; protein glycosylation.</text>
</comment>
<keyword evidence="5" id="KW-0808">Transferase</keyword>
<reference evidence="12 13" key="2">
    <citation type="submission" date="2018-10" db="EMBL/GenBank/DDBJ databases">
        <authorList>
            <consortium name="Pathogen Informatics"/>
        </authorList>
    </citation>
    <scope>NUCLEOTIDE SEQUENCE [LARGE SCALE GENOMIC DNA]</scope>
</reference>
<organism evidence="14">
    <name type="scientific">Enterobius vermicularis</name>
    <name type="common">Human pinworm</name>
    <dbReference type="NCBI Taxonomy" id="51028"/>
    <lineage>
        <taxon>Eukaryota</taxon>
        <taxon>Metazoa</taxon>
        <taxon>Ecdysozoa</taxon>
        <taxon>Nematoda</taxon>
        <taxon>Chromadorea</taxon>
        <taxon>Rhabditida</taxon>
        <taxon>Spirurina</taxon>
        <taxon>Oxyuridomorpha</taxon>
        <taxon>Oxyuroidea</taxon>
        <taxon>Oxyuridae</taxon>
        <taxon>Enterobius</taxon>
    </lineage>
</organism>
<keyword evidence="6 11" id="KW-0812">Transmembrane</keyword>
<name>A0A0N4UY00_ENTVE</name>
<comment type="catalytic activity">
    <reaction evidence="10">
        <text>an alpha-D-Man-(1-&gt;2)-alpha-D-Man-(1-&gt;2)-alpha-D-Man-(1-&gt;3)-[alpha-D-Man-(1-&gt;6)]-beta-D-Man-(1-&gt;4)-beta-D-GlcNAc-(1-&gt;4)-alpha-D-GlcNAc-diphospho-di-trans,poly-cis-dolichol + a di-trans,poly-cis-dolichyl beta-D-mannosyl phosphate = an alpha-D-Man-(1-&gt;2)-alpha-D-Man-(1-&gt;2)-alpha-D-Man-(1-&gt;3)-[alpha-D-Man-(1-&gt;3)-alpha-D-Man-(1-&gt;6)]-beta-D-Man-(1-&gt;4)-beta-D-GlcNAc-(1-&gt;4)-alpha-D-GlcNAc-diphospho-di-trans,poly-cis-dolichol + a di-trans,poly-cis-dolichyl phosphate + H(+)</text>
        <dbReference type="Rhea" id="RHEA:29527"/>
        <dbReference type="Rhea" id="RHEA-COMP:19498"/>
        <dbReference type="Rhea" id="RHEA-COMP:19501"/>
        <dbReference type="Rhea" id="RHEA-COMP:19516"/>
        <dbReference type="Rhea" id="RHEA-COMP:19517"/>
        <dbReference type="ChEBI" id="CHEBI:15378"/>
        <dbReference type="ChEBI" id="CHEBI:57683"/>
        <dbReference type="ChEBI" id="CHEBI:58211"/>
        <dbReference type="ChEBI" id="CHEBI:132515"/>
        <dbReference type="ChEBI" id="CHEBI:132516"/>
        <dbReference type="EC" id="2.4.1.258"/>
    </reaction>
    <physiologicalReaction direction="left-to-right" evidence="10">
        <dbReference type="Rhea" id="RHEA:29528"/>
    </physiologicalReaction>
</comment>